<evidence type="ECO:0000313" key="1">
    <source>
        <dbReference type="EMBL" id="CAG8820382.1"/>
    </source>
</evidence>
<accession>A0ABN7W7Z8</accession>
<protein>
    <submittedName>
        <fullName evidence="1">5615_t:CDS:1</fullName>
    </submittedName>
</protein>
<reference evidence="1 2" key="1">
    <citation type="submission" date="2021-06" db="EMBL/GenBank/DDBJ databases">
        <authorList>
            <person name="Kallberg Y."/>
            <person name="Tangrot J."/>
            <person name="Rosling A."/>
        </authorList>
    </citation>
    <scope>NUCLEOTIDE SEQUENCE [LARGE SCALE GENOMIC DNA]</scope>
    <source>
        <strain evidence="1 2">120-4 pot B 10/14</strain>
    </source>
</reference>
<comment type="caution">
    <text evidence="1">The sequence shown here is derived from an EMBL/GenBank/DDBJ whole genome shotgun (WGS) entry which is preliminary data.</text>
</comment>
<name>A0ABN7W7Z8_GIGMA</name>
<proteinExistence type="predicted"/>
<gene>
    <name evidence="1" type="ORF">GMARGA_LOCUS27556</name>
</gene>
<feature type="non-terminal residue" evidence="1">
    <location>
        <position position="60"/>
    </location>
</feature>
<keyword evidence="2" id="KW-1185">Reference proteome</keyword>
<sequence length="60" mass="7160">MRFDSLQNLQVFSSQFDQNKLQEHLGDIQTLVYLMIKITIIEQNLYEQALDSAEYENDNY</sequence>
<dbReference type="Proteomes" id="UP000789901">
    <property type="component" value="Unassembled WGS sequence"/>
</dbReference>
<evidence type="ECO:0000313" key="2">
    <source>
        <dbReference type="Proteomes" id="UP000789901"/>
    </source>
</evidence>
<organism evidence="1 2">
    <name type="scientific">Gigaspora margarita</name>
    <dbReference type="NCBI Taxonomy" id="4874"/>
    <lineage>
        <taxon>Eukaryota</taxon>
        <taxon>Fungi</taxon>
        <taxon>Fungi incertae sedis</taxon>
        <taxon>Mucoromycota</taxon>
        <taxon>Glomeromycotina</taxon>
        <taxon>Glomeromycetes</taxon>
        <taxon>Diversisporales</taxon>
        <taxon>Gigasporaceae</taxon>
        <taxon>Gigaspora</taxon>
    </lineage>
</organism>
<dbReference type="EMBL" id="CAJVQB010033869">
    <property type="protein sequence ID" value="CAG8820382.1"/>
    <property type="molecule type" value="Genomic_DNA"/>
</dbReference>